<proteinExistence type="predicted"/>
<evidence type="ECO:0000313" key="2">
    <source>
        <dbReference type="Proteomes" id="UP000030745"/>
    </source>
</evidence>
<sequence length="50" mass="5513">MRERSWSVERSRRELRDALAAYASLWAVASSADPLCLGTRPAASTLYVAT</sequence>
<dbReference type="AlphaFoldDB" id="A0A067BE15"/>
<gene>
    <name evidence="1" type="ORF">SPRG_15610</name>
</gene>
<name>A0A067BE15_SAPPC</name>
<dbReference type="KEGG" id="spar:SPRG_15610"/>
<dbReference type="EMBL" id="KK584025">
    <property type="protein sequence ID" value="KDO16604.1"/>
    <property type="molecule type" value="Genomic_DNA"/>
</dbReference>
<keyword evidence="2" id="KW-1185">Reference proteome</keyword>
<dbReference type="VEuPathDB" id="FungiDB:SPRG_15610"/>
<reference evidence="1 2" key="1">
    <citation type="journal article" date="2013" name="PLoS Genet.">
        <title>Distinctive expansion of potential virulence genes in the genome of the oomycete fish pathogen Saprolegnia parasitica.</title>
        <authorList>
            <person name="Jiang R.H."/>
            <person name="de Bruijn I."/>
            <person name="Haas B.J."/>
            <person name="Belmonte R."/>
            <person name="Lobach L."/>
            <person name="Christie J."/>
            <person name="van den Ackerveken G."/>
            <person name="Bottin A."/>
            <person name="Bulone V."/>
            <person name="Diaz-Moreno S.M."/>
            <person name="Dumas B."/>
            <person name="Fan L."/>
            <person name="Gaulin E."/>
            <person name="Govers F."/>
            <person name="Grenville-Briggs L.J."/>
            <person name="Horner N.R."/>
            <person name="Levin J.Z."/>
            <person name="Mammella M."/>
            <person name="Meijer H.J."/>
            <person name="Morris P."/>
            <person name="Nusbaum C."/>
            <person name="Oome S."/>
            <person name="Phillips A.J."/>
            <person name="van Rooyen D."/>
            <person name="Rzeszutek E."/>
            <person name="Saraiva M."/>
            <person name="Secombes C.J."/>
            <person name="Seidl M.F."/>
            <person name="Snel B."/>
            <person name="Stassen J.H."/>
            <person name="Sykes S."/>
            <person name="Tripathy S."/>
            <person name="van den Berg H."/>
            <person name="Vega-Arreguin J.C."/>
            <person name="Wawra S."/>
            <person name="Young S.K."/>
            <person name="Zeng Q."/>
            <person name="Dieguez-Uribeondo J."/>
            <person name="Russ C."/>
            <person name="Tyler B.M."/>
            <person name="van West P."/>
        </authorList>
    </citation>
    <scope>NUCLEOTIDE SEQUENCE [LARGE SCALE GENOMIC DNA]</scope>
    <source>
        <strain evidence="1 2">CBS 223.65</strain>
    </source>
</reference>
<dbReference type="RefSeq" id="XP_012212689.1">
    <property type="nucleotide sequence ID" value="XM_012357299.1"/>
</dbReference>
<accession>A0A067BE15</accession>
<dbReference type="GeneID" id="24137321"/>
<evidence type="ECO:0000313" key="1">
    <source>
        <dbReference type="EMBL" id="KDO16604.1"/>
    </source>
</evidence>
<protein>
    <submittedName>
        <fullName evidence="1">Uncharacterized protein</fullName>
    </submittedName>
</protein>
<organism evidence="1 2">
    <name type="scientific">Saprolegnia parasitica (strain CBS 223.65)</name>
    <dbReference type="NCBI Taxonomy" id="695850"/>
    <lineage>
        <taxon>Eukaryota</taxon>
        <taxon>Sar</taxon>
        <taxon>Stramenopiles</taxon>
        <taxon>Oomycota</taxon>
        <taxon>Saprolegniomycetes</taxon>
        <taxon>Saprolegniales</taxon>
        <taxon>Saprolegniaceae</taxon>
        <taxon>Saprolegnia</taxon>
    </lineage>
</organism>
<dbReference type="Proteomes" id="UP000030745">
    <property type="component" value="Unassembled WGS sequence"/>
</dbReference>